<proteinExistence type="predicted"/>
<protein>
    <submittedName>
        <fullName evidence="1">P-loop containing nucleoside triphosphate hydrolase protein</fullName>
    </submittedName>
</protein>
<dbReference type="EMBL" id="MU267655">
    <property type="protein sequence ID" value="KAH7912297.1"/>
    <property type="molecule type" value="Genomic_DNA"/>
</dbReference>
<organism evidence="1 2">
    <name type="scientific">Hygrophoropsis aurantiaca</name>
    <dbReference type="NCBI Taxonomy" id="72124"/>
    <lineage>
        <taxon>Eukaryota</taxon>
        <taxon>Fungi</taxon>
        <taxon>Dikarya</taxon>
        <taxon>Basidiomycota</taxon>
        <taxon>Agaricomycotina</taxon>
        <taxon>Agaricomycetes</taxon>
        <taxon>Agaricomycetidae</taxon>
        <taxon>Boletales</taxon>
        <taxon>Coniophorineae</taxon>
        <taxon>Hygrophoropsidaceae</taxon>
        <taxon>Hygrophoropsis</taxon>
    </lineage>
</organism>
<evidence type="ECO:0000313" key="2">
    <source>
        <dbReference type="Proteomes" id="UP000790377"/>
    </source>
</evidence>
<evidence type="ECO:0000313" key="1">
    <source>
        <dbReference type="EMBL" id="KAH7912297.1"/>
    </source>
</evidence>
<sequence>MRNVIIFGESGVGKSSLINLIAGQTIAKTSGDAVGCTFQHTSYVVTIRGISYKLWDTAGLDEGAFGSVPAAKAEEQLGLFLQALVAADGVDLLVYCVRGTRLRKALLRNYKIFYGAICRKKVPVAIVVTGLEHHEPEMEDWWTMNNAELKKHGMRFNAHACVTTLSSAMAHSKLRERCERSKTTIHDLIANSVRAEAWKVNEKVWVKKAMLGVSPIFSGKWDTQKMLVPNVVVFD</sequence>
<keyword evidence="2" id="KW-1185">Reference proteome</keyword>
<keyword evidence="1" id="KW-0378">Hydrolase</keyword>
<feature type="non-terminal residue" evidence="1">
    <location>
        <position position="235"/>
    </location>
</feature>
<gene>
    <name evidence="1" type="ORF">BJ138DRAFT_970704</name>
</gene>
<accession>A0ACB8AGI4</accession>
<name>A0ACB8AGI4_9AGAM</name>
<dbReference type="Proteomes" id="UP000790377">
    <property type="component" value="Unassembled WGS sequence"/>
</dbReference>
<reference evidence="1" key="1">
    <citation type="journal article" date="2021" name="New Phytol.">
        <title>Evolutionary innovations through gain and loss of genes in the ectomycorrhizal Boletales.</title>
        <authorList>
            <person name="Wu G."/>
            <person name="Miyauchi S."/>
            <person name="Morin E."/>
            <person name="Kuo A."/>
            <person name="Drula E."/>
            <person name="Varga T."/>
            <person name="Kohler A."/>
            <person name="Feng B."/>
            <person name="Cao Y."/>
            <person name="Lipzen A."/>
            <person name="Daum C."/>
            <person name="Hundley H."/>
            <person name="Pangilinan J."/>
            <person name="Johnson J."/>
            <person name="Barry K."/>
            <person name="LaButti K."/>
            <person name="Ng V."/>
            <person name="Ahrendt S."/>
            <person name="Min B."/>
            <person name="Choi I.G."/>
            <person name="Park H."/>
            <person name="Plett J.M."/>
            <person name="Magnuson J."/>
            <person name="Spatafora J.W."/>
            <person name="Nagy L.G."/>
            <person name="Henrissat B."/>
            <person name="Grigoriev I.V."/>
            <person name="Yang Z.L."/>
            <person name="Xu J."/>
            <person name="Martin F.M."/>
        </authorList>
    </citation>
    <scope>NUCLEOTIDE SEQUENCE</scope>
    <source>
        <strain evidence="1">ATCC 28755</strain>
    </source>
</reference>
<comment type="caution">
    <text evidence="1">The sequence shown here is derived from an EMBL/GenBank/DDBJ whole genome shotgun (WGS) entry which is preliminary data.</text>
</comment>